<dbReference type="CDD" id="cd04458">
    <property type="entry name" value="CSP_CDS"/>
    <property type="match status" value="1"/>
</dbReference>
<dbReference type="InterPro" id="IPR012340">
    <property type="entry name" value="NA-bd_OB-fold"/>
</dbReference>
<comment type="caution">
    <text evidence="3">The sequence shown here is derived from an EMBL/GenBank/DDBJ whole genome shotgun (WGS) entry which is preliminary data.</text>
</comment>
<dbReference type="Pfam" id="PF00313">
    <property type="entry name" value="CSD"/>
    <property type="match status" value="1"/>
</dbReference>
<feature type="domain" description="CSD" evidence="2">
    <location>
        <begin position="88"/>
        <end position="149"/>
    </location>
</feature>
<dbReference type="InterPro" id="IPR011129">
    <property type="entry name" value="CSD"/>
</dbReference>
<keyword evidence="4" id="KW-1185">Reference proteome</keyword>
<dbReference type="RefSeq" id="WP_124908948.1">
    <property type="nucleotide sequence ID" value="NZ_RQJP01000005.1"/>
</dbReference>
<dbReference type="SMART" id="SM00357">
    <property type="entry name" value="CSP"/>
    <property type="match status" value="1"/>
</dbReference>
<dbReference type="Proteomes" id="UP000274271">
    <property type="component" value="Unassembled WGS sequence"/>
</dbReference>
<evidence type="ECO:0000256" key="1">
    <source>
        <dbReference type="SAM" id="MobiDB-lite"/>
    </source>
</evidence>
<dbReference type="Gene3D" id="2.40.50.140">
    <property type="entry name" value="Nucleic acid-binding proteins"/>
    <property type="match status" value="1"/>
</dbReference>
<proteinExistence type="predicted"/>
<feature type="region of interest" description="Disordered" evidence="1">
    <location>
        <begin position="1"/>
        <end position="42"/>
    </location>
</feature>
<dbReference type="PRINTS" id="PR00050">
    <property type="entry name" value="COLDSHOCK"/>
</dbReference>
<sequence>MGRTQETFNKKEKEKNRQKKNKEKAEKKEERKANSDKGKGLDEMMAYVDENGNISSSPPDLRKKKTINTEDIQIGVSRQEAGVPQEVIRKGTVTFFNESKGYGFIKDQETQDSVFVHISGLVDAVKDGDKVTFEVEMTAKGPNARDVKRAV</sequence>
<dbReference type="InterPro" id="IPR050181">
    <property type="entry name" value="Cold_shock_domain"/>
</dbReference>
<dbReference type="PANTHER" id="PTHR11544">
    <property type="entry name" value="COLD SHOCK DOMAIN CONTAINING PROTEINS"/>
    <property type="match status" value="1"/>
</dbReference>
<dbReference type="GO" id="GO:0003676">
    <property type="term" value="F:nucleic acid binding"/>
    <property type="evidence" value="ECO:0007669"/>
    <property type="project" value="InterPro"/>
</dbReference>
<evidence type="ECO:0000313" key="3">
    <source>
        <dbReference type="EMBL" id="RRB11278.1"/>
    </source>
</evidence>
<accession>A0A3P1CDF9</accession>
<name>A0A3P1CDF9_9BACT</name>
<reference evidence="3 4" key="1">
    <citation type="submission" date="2018-11" db="EMBL/GenBank/DDBJ databases">
        <authorList>
            <person name="Zhou Z."/>
            <person name="Wang G."/>
        </authorList>
    </citation>
    <scope>NUCLEOTIDE SEQUENCE [LARGE SCALE GENOMIC DNA]</scope>
    <source>
        <strain evidence="3 4">KCTC42998</strain>
    </source>
</reference>
<evidence type="ECO:0000259" key="2">
    <source>
        <dbReference type="PROSITE" id="PS51857"/>
    </source>
</evidence>
<dbReference type="GO" id="GO:0005829">
    <property type="term" value="C:cytosol"/>
    <property type="evidence" value="ECO:0007669"/>
    <property type="project" value="UniProtKB-ARBA"/>
</dbReference>
<dbReference type="SUPFAM" id="SSF50249">
    <property type="entry name" value="Nucleic acid-binding proteins"/>
    <property type="match status" value="1"/>
</dbReference>
<dbReference type="InterPro" id="IPR002059">
    <property type="entry name" value="CSP_DNA-bd"/>
</dbReference>
<dbReference type="EMBL" id="RQJP01000005">
    <property type="protein sequence ID" value="RRB11278.1"/>
    <property type="molecule type" value="Genomic_DNA"/>
</dbReference>
<dbReference type="OrthoDB" id="1493235at2"/>
<protein>
    <submittedName>
        <fullName evidence="3">Cold shock domain-containing protein</fullName>
    </submittedName>
</protein>
<evidence type="ECO:0000313" key="4">
    <source>
        <dbReference type="Proteomes" id="UP000274271"/>
    </source>
</evidence>
<organism evidence="3 4">
    <name type="scientific">Larkinella knui</name>
    <dbReference type="NCBI Taxonomy" id="2025310"/>
    <lineage>
        <taxon>Bacteria</taxon>
        <taxon>Pseudomonadati</taxon>
        <taxon>Bacteroidota</taxon>
        <taxon>Cytophagia</taxon>
        <taxon>Cytophagales</taxon>
        <taxon>Spirosomataceae</taxon>
        <taxon>Larkinella</taxon>
    </lineage>
</organism>
<gene>
    <name evidence="3" type="ORF">EHT87_22575</name>
</gene>
<feature type="compositionally biased region" description="Basic and acidic residues" evidence="1">
    <location>
        <begin position="23"/>
        <end position="42"/>
    </location>
</feature>
<dbReference type="PROSITE" id="PS51857">
    <property type="entry name" value="CSD_2"/>
    <property type="match status" value="1"/>
</dbReference>
<dbReference type="AlphaFoldDB" id="A0A3P1CDF9"/>